<dbReference type="Proteomes" id="UP000317093">
    <property type="component" value="Chromosome"/>
</dbReference>
<name>A0A518AX97_9BACT</name>
<evidence type="ECO:0000313" key="3">
    <source>
        <dbReference type="Proteomes" id="UP000317093"/>
    </source>
</evidence>
<gene>
    <name evidence="2" type="ORF">Pan216_01760</name>
</gene>
<accession>A0A518AX97</accession>
<feature type="region of interest" description="Disordered" evidence="1">
    <location>
        <begin position="1"/>
        <end position="90"/>
    </location>
</feature>
<dbReference type="EMBL" id="CP036279">
    <property type="protein sequence ID" value="QDU59348.1"/>
    <property type="molecule type" value="Genomic_DNA"/>
</dbReference>
<protein>
    <submittedName>
        <fullName evidence="2">Uncharacterized protein</fullName>
    </submittedName>
</protein>
<dbReference type="KEGG" id="knv:Pan216_01760"/>
<proteinExistence type="predicted"/>
<evidence type="ECO:0000313" key="2">
    <source>
        <dbReference type="EMBL" id="QDU59348.1"/>
    </source>
</evidence>
<feature type="compositionally biased region" description="Basic and acidic residues" evidence="1">
    <location>
        <begin position="13"/>
        <end position="32"/>
    </location>
</feature>
<evidence type="ECO:0000256" key="1">
    <source>
        <dbReference type="SAM" id="MobiDB-lite"/>
    </source>
</evidence>
<organism evidence="2 3">
    <name type="scientific">Kolteria novifilia</name>
    <dbReference type="NCBI Taxonomy" id="2527975"/>
    <lineage>
        <taxon>Bacteria</taxon>
        <taxon>Pseudomonadati</taxon>
        <taxon>Planctomycetota</taxon>
        <taxon>Planctomycetia</taxon>
        <taxon>Kolteriales</taxon>
        <taxon>Kolteriaceae</taxon>
        <taxon>Kolteria</taxon>
    </lineage>
</organism>
<keyword evidence="3" id="KW-1185">Reference proteome</keyword>
<dbReference type="RefSeq" id="WP_145253467.1">
    <property type="nucleotide sequence ID" value="NZ_CP036279.1"/>
</dbReference>
<feature type="compositionally biased region" description="Polar residues" evidence="1">
    <location>
        <begin position="47"/>
        <end position="65"/>
    </location>
</feature>
<reference evidence="2 3" key="1">
    <citation type="submission" date="2019-02" db="EMBL/GenBank/DDBJ databases">
        <title>Deep-cultivation of Planctomycetes and their phenomic and genomic characterization uncovers novel biology.</title>
        <authorList>
            <person name="Wiegand S."/>
            <person name="Jogler M."/>
            <person name="Boedeker C."/>
            <person name="Pinto D."/>
            <person name="Vollmers J."/>
            <person name="Rivas-Marin E."/>
            <person name="Kohn T."/>
            <person name="Peeters S.H."/>
            <person name="Heuer A."/>
            <person name="Rast P."/>
            <person name="Oberbeckmann S."/>
            <person name="Bunk B."/>
            <person name="Jeske O."/>
            <person name="Meyerdierks A."/>
            <person name="Storesund J.E."/>
            <person name="Kallscheuer N."/>
            <person name="Luecker S."/>
            <person name="Lage O.M."/>
            <person name="Pohl T."/>
            <person name="Merkel B.J."/>
            <person name="Hornburger P."/>
            <person name="Mueller R.-W."/>
            <person name="Bruemmer F."/>
            <person name="Labrenz M."/>
            <person name="Spormann A.M."/>
            <person name="Op den Camp H."/>
            <person name="Overmann J."/>
            <person name="Amann R."/>
            <person name="Jetten M.S.M."/>
            <person name="Mascher T."/>
            <person name="Medema M.H."/>
            <person name="Devos D.P."/>
            <person name="Kaster A.-K."/>
            <person name="Ovreas L."/>
            <person name="Rohde M."/>
            <person name="Galperin M.Y."/>
            <person name="Jogler C."/>
        </authorList>
    </citation>
    <scope>NUCLEOTIDE SEQUENCE [LARGE SCALE GENOMIC DNA]</scope>
    <source>
        <strain evidence="2 3">Pan216</strain>
    </source>
</reference>
<sequence length="90" mass="9754">MPPEALQQLEGDEQGREASAAERHPEWIRDDLAASSAVPSEPGTPPVSGNENRSPSAPDTMSQWGSDDEEPTSGSRSLMDWMSSLFSRKP</sequence>
<dbReference type="AlphaFoldDB" id="A0A518AX97"/>